<reference evidence="2" key="1">
    <citation type="submission" date="2019-11" db="EMBL/GenBank/DDBJ databases">
        <title>Leishmania tarentolae CDS.</title>
        <authorList>
            <person name="Goto Y."/>
            <person name="Yamagishi J."/>
        </authorList>
    </citation>
    <scope>NUCLEOTIDE SEQUENCE [LARGE SCALE GENOMIC DNA]</scope>
    <source>
        <strain evidence="2">Parrot Tar II</strain>
    </source>
</reference>
<dbReference type="VEuPathDB" id="TriTrypDB:LtaPh_0502200"/>
<comment type="caution">
    <text evidence="2">The sequence shown here is derived from an EMBL/GenBank/DDBJ whole genome shotgun (WGS) entry which is preliminary data.</text>
</comment>
<keyword evidence="3" id="KW-1185">Reference proteome</keyword>
<feature type="region of interest" description="Disordered" evidence="1">
    <location>
        <begin position="1437"/>
        <end position="1478"/>
    </location>
</feature>
<gene>
    <name evidence="2" type="ORF">LtaPh_0502200</name>
</gene>
<proteinExistence type="predicted"/>
<dbReference type="Proteomes" id="UP000419144">
    <property type="component" value="Unassembled WGS sequence"/>
</dbReference>
<evidence type="ECO:0000256" key="1">
    <source>
        <dbReference type="SAM" id="MobiDB-lite"/>
    </source>
</evidence>
<sequence length="1499" mass="160726">MYLRKPLVQGGVLRCHPHRCHGRAPAVAASLPLSSSGTGAGVGSDFACYVEAEFTDALFGAPSAGGVGTTGVKPQLTSSTSVMPAAAPATAPVGGRKRHHRWRRSLHCGGDVASLPPTHAILNHLNSSLWLQVLVRLHSRRALSGEDCAGALRHLPAFTYRPLMPWLWNAATLSTSAEAVRPSCRNHCSEGNRSSAVENFWSAQDRSQDKVDRHTEVHRCVSPAAPAMSCRPAAPPAPPVAAPVTVYTVTDMSTAAPGQWTGIAASVVKSAFANSPPVTVKELLKVWHDLFFALRSHALWTGTPEQLRDSVHPQLMLLFKCFYADVRRHSQISSVREGADIELVTSEEVPLQQRRDDVIAEVVVRTLTPPILLRKLRILYRQHRNSAILFAELFASCVEEEETFVCLRSLHARCPGDIAAPDAAQPTERTGRQQLTTTALLMDVDLAAYYATLPGRRYSGLSDAGEQWAVTLRHLRFLLPRVQFLQRCRKAQSVSLTPSGSTPEDGIWQPWRQIVSILMNVCVWVSNDNAEAERFGDALRCTVETLRNMSAQSLTPGHGGVHKLLAPPTAHEVSTFISCLVTAARESMRTKAAQLQYGPTDGLLGVYLLSVAVAVVIPASARSRKSTADCQQTDDGVRTPITDADEEAAELLHRLRLLVHPSKSTPQEVWAALRRSPTVGEAARYGLVTVGYHLFSECLMPLVSQPKVFLTTQRLWGRLRAWATEIGRPLGLHGEPISVLWKLRWLQQQQQQQNRAPSTLQSHLPADEAIKVASALLAQLTVDRVQADSDSVATHITTAPSSPVSWRCGCGFENESISTGVHPGDAFSVACVSCVLRTLTPLSWECTSCHNVTSSGVYLPYCLRCGEAHPLVSHLGILVQTPNVRDAHMCGATSSKGHPHMGAVTLRRQRERPKSALVSTSTPPLSKARVATNDVVRCCWDGGHARMGASVDAGEAHVASRSCQNAAQDRLSEASDALEEEGPGAVVYVCSDCHFISAVPYSAALPKTPDGAPAAVFSTTSCRSCGTTEPGYYTAAFTWACGCGAYNSALHAYCHACSRAAQQPTVTCTHCNHAQSVRGAPVVARRGDACDRCHYPHPRVLASVAQHRLVRCPACQGRVPSTSVQCPHCACTAVAAVHALLSTEADQPWLCHHCGTTHAVRDRADGQLSTPVHLTAPSSSQALLPFLLRAEDGYCTACGTRRLPATTWERGRLWGCHECGEPFNSELACRRCAALAPGVPVDTVFVWRCLMCNAYYPSWERHCRTAGCGGRRGAEDVCARLCYSPWTCAECGEVTLSSHAVSCTTCGTEPPTSLRSTPCKYGHACGTTAAETAAACSTCQSGSGETNCSARTHEQRIMPQSLTDANGDVQKTSAGVCAAVPPSPSDPPSALSPADALTAQDSRLAEVETFLLQAAAHPSLPLVTASLDMAMMKAVPSTSPLSHRSGDASAQASELAGVSAKPLTDPTHRDGVPPSGADGIPVLAVEPWEDAYASMVVSF</sequence>
<name>A0A640K9U7_LEITA</name>
<evidence type="ECO:0000313" key="2">
    <source>
        <dbReference type="EMBL" id="GET85754.1"/>
    </source>
</evidence>
<evidence type="ECO:0008006" key="4">
    <source>
        <dbReference type="Google" id="ProtNLM"/>
    </source>
</evidence>
<feature type="compositionally biased region" description="Polar residues" evidence="1">
    <location>
        <begin position="1437"/>
        <end position="1452"/>
    </location>
</feature>
<organism evidence="2 3">
    <name type="scientific">Leishmania tarentolae</name>
    <name type="common">Sauroleishmania tarentolae</name>
    <dbReference type="NCBI Taxonomy" id="5689"/>
    <lineage>
        <taxon>Eukaryota</taxon>
        <taxon>Discoba</taxon>
        <taxon>Euglenozoa</taxon>
        <taxon>Kinetoplastea</taxon>
        <taxon>Metakinetoplastina</taxon>
        <taxon>Trypanosomatida</taxon>
        <taxon>Trypanosomatidae</taxon>
        <taxon>Leishmaniinae</taxon>
        <taxon>Leishmania</taxon>
        <taxon>lizard Leishmania</taxon>
    </lineage>
</organism>
<dbReference type="OrthoDB" id="239796at2759"/>
<evidence type="ECO:0000313" key="3">
    <source>
        <dbReference type="Proteomes" id="UP000419144"/>
    </source>
</evidence>
<accession>A0A640K9U7</accession>
<protein>
    <recommendedName>
        <fullName evidence="4">RanBP2-type domain-containing protein</fullName>
    </recommendedName>
</protein>
<dbReference type="EMBL" id="BLBS01000005">
    <property type="protein sequence ID" value="GET85754.1"/>
    <property type="molecule type" value="Genomic_DNA"/>
</dbReference>